<accession>A0A0F9QXF7</accession>
<dbReference type="AlphaFoldDB" id="A0A0F9QXF7"/>
<evidence type="ECO:0000313" key="1">
    <source>
        <dbReference type="EMBL" id="KKN09788.1"/>
    </source>
</evidence>
<gene>
    <name evidence="1" type="ORF">LCGC14_1042960</name>
</gene>
<proteinExistence type="predicted"/>
<protein>
    <submittedName>
        <fullName evidence="1">Uncharacterized protein</fullName>
    </submittedName>
</protein>
<sequence>MYERHYARITILDSLNVTRLTEILVVRYQGFEMEPVSDGHYGIRSGESSARTCGRS</sequence>
<comment type="caution">
    <text evidence="1">The sequence shown here is derived from an EMBL/GenBank/DDBJ whole genome shotgun (WGS) entry which is preliminary data.</text>
</comment>
<reference evidence="1" key="1">
    <citation type="journal article" date="2015" name="Nature">
        <title>Complex archaea that bridge the gap between prokaryotes and eukaryotes.</title>
        <authorList>
            <person name="Spang A."/>
            <person name="Saw J.H."/>
            <person name="Jorgensen S.L."/>
            <person name="Zaremba-Niedzwiedzka K."/>
            <person name="Martijn J."/>
            <person name="Lind A.E."/>
            <person name="van Eijk R."/>
            <person name="Schleper C."/>
            <person name="Guy L."/>
            <person name="Ettema T.J."/>
        </authorList>
    </citation>
    <scope>NUCLEOTIDE SEQUENCE</scope>
</reference>
<organism evidence="1">
    <name type="scientific">marine sediment metagenome</name>
    <dbReference type="NCBI Taxonomy" id="412755"/>
    <lineage>
        <taxon>unclassified sequences</taxon>
        <taxon>metagenomes</taxon>
        <taxon>ecological metagenomes</taxon>
    </lineage>
</organism>
<name>A0A0F9QXF7_9ZZZZ</name>
<dbReference type="EMBL" id="LAZR01004306">
    <property type="protein sequence ID" value="KKN09788.1"/>
    <property type="molecule type" value="Genomic_DNA"/>
</dbReference>